<dbReference type="RefSeq" id="WP_003338032.1">
    <property type="nucleotide sequence ID" value="NZ_CP007806.1"/>
</dbReference>
<sequence length="106" mass="12799">MVRYEFKHEERLGILLPFLYLEWEEYDPAERADILLKWEEIRSRIPDRVIALEAVINQKQAELYQEEDFERSCELNSEITELASAINDLNIWFRIQQDFEPTEIHG</sequence>
<dbReference type="AlphaFoldDB" id="A0A075QZV0"/>
<name>A0A075QZV0_BRELA</name>
<dbReference type="HOGENOM" id="CLU_139579_1_0_9"/>
<evidence type="ECO:0000313" key="1">
    <source>
        <dbReference type="EMBL" id="AIG25882.1"/>
    </source>
</evidence>
<organism evidence="1 2">
    <name type="scientific">Brevibacillus laterosporus LMG 15441</name>
    <dbReference type="NCBI Taxonomy" id="1042163"/>
    <lineage>
        <taxon>Bacteria</taxon>
        <taxon>Bacillati</taxon>
        <taxon>Bacillota</taxon>
        <taxon>Bacilli</taxon>
        <taxon>Bacillales</taxon>
        <taxon>Paenibacillaceae</taxon>
        <taxon>Brevibacillus</taxon>
    </lineage>
</organism>
<dbReference type="KEGG" id="blr:BRLA_c015540"/>
<evidence type="ECO:0000313" key="2">
    <source>
        <dbReference type="Proteomes" id="UP000005850"/>
    </source>
</evidence>
<proteinExistence type="predicted"/>
<gene>
    <name evidence="1" type="ORF">BRLA_c015540</name>
</gene>
<protein>
    <submittedName>
        <fullName evidence="1">Uncharacterized protein</fullName>
    </submittedName>
</protein>
<dbReference type="STRING" id="1042163.BRLA_c015540"/>
<keyword evidence="2" id="KW-1185">Reference proteome</keyword>
<dbReference type="EMBL" id="CP007806">
    <property type="protein sequence ID" value="AIG25882.1"/>
    <property type="molecule type" value="Genomic_DNA"/>
</dbReference>
<reference evidence="1 2" key="1">
    <citation type="journal article" date="2011" name="J. Bacteriol.">
        <title>Genome sequence of Brevibacillus laterosporus LMG 15441, a pathogen of invertebrates.</title>
        <authorList>
            <person name="Djukic M."/>
            <person name="Poehlein A."/>
            <person name="Thurmer A."/>
            <person name="Daniel R."/>
        </authorList>
    </citation>
    <scope>NUCLEOTIDE SEQUENCE [LARGE SCALE GENOMIC DNA]</scope>
    <source>
        <strain evidence="1 2">LMG 15441</strain>
    </source>
</reference>
<accession>A0A075QZV0</accession>
<dbReference type="eggNOG" id="ENOG50332EG">
    <property type="taxonomic scope" value="Bacteria"/>
</dbReference>
<dbReference type="Proteomes" id="UP000005850">
    <property type="component" value="Chromosome"/>
</dbReference>